<comment type="similarity">
    <text evidence="1">Belongs to the type-I restriction system S methylase family.</text>
</comment>
<protein>
    <submittedName>
        <fullName evidence="5">Restriction endonuclease subunit S</fullName>
    </submittedName>
</protein>
<evidence type="ECO:0000313" key="6">
    <source>
        <dbReference type="Proteomes" id="UP000596739"/>
    </source>
</evidence>
<feature type="domain" description="Type I restriction modification DNA specificity" evidence="4">
    <location>
        <begin position="186"/>
        <end position="359"/>
    </location>
</feature>
<dbReference type="EMBL" id="JAENHN010000037">
    <property type="protein sequence ID" value="MBK1811554.1"/>
    <property type="molecule type" value="Genomic_DNA"/>
</dbReference>
<name>A0ABS1EQ93_9CLOT</name>
<keyword evidence="5" id="KW-0540">Nuclease</keyword>
<organism evidence="5 6">
    <name type="scientific">Clostridium yunnanense</name>
    <dbReference type="NCBI Taxonomy" id="2800325"/>
    <lineage>
        <taxon>Bacteria</taxon>
        <taxon>Bacillati</taxon>
        <taxon>Bacillota</taxon>
        <taxon>Clostridia</taxon>
        <taxon>Eubacteriales</taxon>
        <taxon>Clostridiaceae</taxon>
        <taxon>Clostridium</taxon>
    </lineage>
</organism>
<evidence type="ECO:0000256" key="2">
    <source>
        <dbReference type="ARBA" id="ARBA00022747"/>
    </source>
</evidence>
<evidence type="ECO:0000313" key="5">
    <source>
        <dbReference type="EMBL" id="MBK1811554.1"/>
    </source>
</evidence>
<evidence type="ECO:0000259" key="4">
    <source>
        <dbReference type="Pfam" id="PF01420"/>
    </source>
</evidence>
<gene>
    <name evidence="5" type="ORF">JHL18_13075</name>
</gene>
<dbReference type="GO" id="GO:0004519">
    <property type="term" value="F:endonuclease activity"/>
    <property type="evidence" value="ECO:0007669"/>
    <property type="project" value="UniProtKB-KW"/>
</dbReference>
<accession>A0ABS1EQ93</accession>
<dbReference type="Gene3D" id="3.90.220.20">
    <property type="entry name" value="DNA methylase specificity domains"/>
    <property type="match status" value="2"/>
</dbReference>
<dbReference type="Proteomes" id="UP000596739">
    <property type="component" value="Unassembled WGS sequence"/>
</dbReference>
<sequence>MVVPKEWEILKIEDCLNIETGDKNTENKVDGGRYPFFVRSQQVERINSYSYDCEAVLTAGDGVGTGKVFHYISGKFDAHQRVYVMTNFKQISGRYFYYYFSYNFYSEVLKYTAKSSVDSVRRDMISQMEIPIPPLEEQVAIATALSDVDDLITLFDKLILKKQSIKQGAMQELLTGKKRLDGFGGEWEEKTLGTCCNILNGDRGVNYPSGNEFIDIGVPFINAGHIKERKISFDNMDYISDEHYQKLSGAKIESGDVLFCLRGSLGKHAKVEFDYAAPASSLCVIRCKNNLINNNFLFHLMGCSIIKNQIENCNTGSSQPNLSAKNIDDFYIPLPSIEEQVAIATILSDMDSEIGELKTKLEKFKQIKQGMMSELLTGRMRFI</sequence>
<keyword evidence="6" id="KW-1185">Reference proteome</keyword>
<dbReference type="PANTHER" id="PTHR30408:SF12">
    <property type="entry name" value="TYPE I RESTRICTION ENZYME MJAVIII SPECIFICITY SUBUNIT"/>
    <property type="match status" value="1"/>
</dbReference>
<dbReference type="RefSeq" id="WP_200269854.1">
    <property type="nucleotide sequence ID" value="NZ_JAENHN010000037.1"/>
</dbReference>
<dbReference type="InterPro" id="IPR052021">
    <property type="entry name" value="Type-I_RS_S_subunit"/>
</dbReference>
<evidence type="ECO:0000256" key="1">
    <source>
        <dbReference type="ARBA" id="ARBA00010923"/>
    </source>
</evidence>
<comment type="caution">
    <text evidence="5">The sequence shown here is derived from an EMBL/GenBank/DDBJ whole genome shotgun (WGS) entry which is preliminary data.</text>
</comment>
<dbReference type="Gene3D" id="1.10.287.1120">
    <property type="entry name" value="Bipartite methylase S protein"/>
    <property type="match status" value="1"/>
</dbReference>
<proteinExistence type="inferred from homology"/>
<dbReference type="PANTHER" id="PTHR30408">
    <property type="entry name" value="TYPE-1 RESTRICTION ENZYME ECOKI SPECIFICITY PROTEIN"/>
    <property type="match status" value="1"/>
</dbReference>
<feature type="domain" description="Type I restriction modification DNA specificity" evidence="4">
    <location>
        <begin position="4"/>
        <end position="155"/>
    </location>
</feature>
<keyword evidence="2" id="KW-0680">Restriction system</keyword>
<keyword evidence="5" id="KW-0255">Endonuclease</keyword>
<keyword evidence="5" id="KW-0378">Hydrolase</keyword>
<reference evidence="6" key="1">
    <citation type="submission" date="2021-01" db="EMBL/GenBank/DDBJ databases">
        <title>Genome public.</title>
        <authorList>
            <person name="Liu C."/>
            <person name="Sun Q."/>
        </authorList>
    </citation>
    <scope>NUCLEOTIDE SEQUENCE [LARGE SCALE GENOMIC DNA]</scope>
    <source>
        <strain evidence="6">YIM B02505</strain>
    </source>
</reference>
<evidence type="ECO:0000256" key="3">
    <source>
        <dbReference type="ARBA" id="ARBA00023125"/>
    </source>
</evidence>
<dbReference type="SUPFAM" id="SSF116734">
    <property type="entry name" value="DNA methylase specificity domain"/>
    <property type="match status" value="2"/>
</dbReference>
<dbReference type="Pfam" id="PF01420">
    <property type="entry name" value="Methylase_S"/>
    <property type="match status" value="2"/>
</dbReference>
<keyword evidence="3" id="KW-0238">DNA-binding</keyword>
<dbReference type="InterPro" id="IPR000055">
    <property type="entry name" value="Restrct_endonuc_typeI_TRD"/>
</dbReference>
<dbReference type="InterPro" id="IPR044946">
    <property type="entry name" value="Restrct_endonuc_typeI_TRD_sf"/>
</dbReference>